<comment type="caution">
    <text evidence="4">The sequence shown here is derived from an EMBL/GenBank/DDBJ whole genome shotgun (WGS) entry which is preliminary data.</text>
</comment>
<feature type="region of interest" description="Disordered" evidence="1">
    <location>
        <begin position="482"/>
        <end position="515"/>
    </location>
</feature>
<keyword evidence="2" id="KW-0472">Membrane</keyword>
<protein>
    <recommendedName>
        <fullName evidence="3">DUF5129 domain-containing protein</fullName>
    </recommendedName>
</protein>
<evidence type="ECO:0000313" key="4">
    <source>
        <dbReference type="EMBL" id="GGC95608.1"/>
    </source>
</evidence>
<reference evidence="5" key="1">
    <citation type="journal article" date="2019" name="Int. J. Syst. Evol. Microbiol.">
        <title>The Global Catalogue of Microorganisms (GCM) 10K type strain sequencing project: providing services to taxonomists for standard genome sequencing and annotation.</title>
        <authorList>
            <consortium name="The Broad Institute Genomics Platform"/>
            <consortium name="The Broad Institute Genome Sequencing Center for Infectious Disease"/>
            <person name="Wu L."/>
            <person name="Ma J."/>
        </authorList>
    </citation>
    <scope>NUCLEOTIDE SEQUENCE [LARGE SCALE GENOMIC DNA]</scope>
    <source>
        <strain evidence="5">CGMCC 1.15480</strain>
    </source>
</reference>
<sequence length="515" mass="55661">MTDLGRVPTGSAPARPRRRPHRPAGAGGRRLLRAALMLLTLALVAGPTAPGLPSARALASGDLVVEDTAGVLYRPQLERDLRDVDFYQPTRVAVYTVRGTSSGNLNEQTLAFARKQHPEWISDDGQKWADGWFILAVDPQGRHVGTYTGEDRKLSEDEQADVQEATKDLFRQAQWTDGTVAGVVKAAALIERPWYRNPGLIVLGVAAVVVALGALVARAVARAGRRRRFEEALARGNDSYASVTRDLEVTELHANTIPASSRHGSRMLERWSSFLDDYHGLTTVRSRLDGLSPRDRARKEQVSAAQDYERGIVRLDGLDDAIADANALLNHDGGWEAAWQRQSGELLGQLDEAEAMIDTPETAGSEESRGAIRALARRVRADVETWAAGLRDGSLTGDDALDRLAAAQRDLGTRLDVHADAVISDRTRDEKEADLMRSALEDSRRGRGPQRRSSSIVRYSTADLRGFPVWMYVAGLHAGQSSVDHARSSSSSGGSTTGYGASGGSFSGSGSSSSF</sequence>
<evidence type="ECO:0000256" key="1">
    <source>
        <dbReference type="SAM" id="MobiDB-lite"/>
    </source>
</evidence>
<organism evidence="4 5">
    <name type="scientific">Tersicoccus solisilvae</name>
    <dbReference type="NCBI Taxonomy" id="1882339"/>
    <lineage>
        <taxon>Bacteria</taxon>
        <taxon>Bacillati</taxon>
        <taxon>Actinomycetota</taxon>
        <taxon>Actinomycetes</taxon>
        <taxon>Micrococcales</taxon>
        <taxon>Micrococcaceae</taxon>
        <taxon>Tersicoccus</taxon>
    </lineage>
</organism>
<accession>A0ABQ1PEJ4</accession>
<dbReference type="InterPro" id="IPR033435">
    <property type="entry name" value="DUF5129"/>
</dbReference>
<keyword evidence="2" id="KW-0812">Transmembrane</keyword>
<name>A0ABQ1PEJ4_9MICC</name>
<feature type="transmembrane region" description="Helical" evidence="2">
    <location>
        <begin position="200"/>
        <end position="221"/>
    </location>
</feature>
<dbReference type="EMBL" id="BMJI01000016">
    <property type="protein sequence ID" value="GGC95608.1"/>
    <property type="molecule type" value="Genomic_DNA"/>
</dbReference>
<feature type="compositionally biased region" description="Gly residues" evidence="1">
    <location>
        <begin position="495"/>
        <end position="507"/>
    </location>
</feature>
<dbReference type="Pfam" id="PF17173">
    <property type="entry name" value="DUF5129"/>
    <property type="match status" value="1"/>
</dbReference>
<proteinExistence type="predicted"/>
<feature type="region of interest" description="Disordered" evidence="1">
    <location>
        <begin position="1"/>
        <end position="26"/>
    </location>
</feature>
<gene>
    <name evidence="4" type="ORF">GCM10011512_23300</name>
</gene>
<evidence type="ECO:0000256" key="2">
    <source>
        <dbReference type="SAM" id="Phobius"/>
    </source>
</evidence>
<dbReference type="RefSeq" id="WP_188668593.1">
    <property type="nucleotide sequence ID" value="NZ_BMJI01000016.1"/>
</dbReference>
<dbReference type="Proteomes" id="UP000597761">
    <property type="component" value="Unassembled WGS sequence"/>
</dbReference>
<evidence type="ECO:0000259" key="3">
    <source>
        <dbReference type="Pfam" id="PF17173"/>
    </source>
</evidence>
<evidence type="ECO:0000313" key="5">
    <source>
        <dbReference type="Proteomes" id="UP000597761"/>
    </source>
</evidence>
<feature type="domain" description="DUF5129" evidence="3">
    <location>
        <begin position="65"/>
        <end position="404"/>
    </location>
</feature>
<dbReference type="Gene3D" id="3.10.310.50">
    <property type="match status" value="1"/>
</dbReference>
<keyword evidence="2" id="KW-1133">Transmembrane helix</keyword>
<keyword evidence="5" id="KW-1185">Reference proteome</keyword>